<feature type="region of interest" description="Disordered" evidence="1">
    <location>
        <begin position="192"/>
        <end position="220"/>
    </location>
</feature>
<accession>A0A067MMG1</accession>
<protein>
    <submittedName>
        <fullName evidence="2">Uncharacterized protein</fullName>
    </submittedName>
</protein>
<evidence type="ECO:0000313" key="3">
    <source>
        <dbReference type="Proteomes" id="UP000027195"/>
    </source>
</evidence>
<dbReference type="Proteomes" id="UP000027195">
    <property type="component" value="Unassembled WGS sequence"/>
</dbReference>
<dbReference type="EMBL" id="KL198030">
    <property type="protein sequence ID" value="KDQ15890.1"/>
    <property type="molecule type" value="Genomic_DNA"/>
</dbReference>
<dbReference type="HOGENOM" id="CLU_099094_1_0_1"/>
<evidence type="ECO:0000313" key="2">
    <source>
        <dbReference type="EMBL" id="KDQ15890.1"/>
    </source>
</evidence>
<dbReference type="OrthoDB" id="2576580at2759"/>
<dbReference type="STRING" id="930990.A0A067MMG1"/>
<name>A0A067MMG1_BOTB1</name>
<dbReference type="InParanoid" id="A0A067MMG1"/>
<dbReference type="AlphaFoldDB" id="A0A067MMG1"/>
<reference evidence="3" key="1">
    <citation type="journal article" date="2014" name="Proc. Natl. Acad. Sci. U.S.A.">
        <title>Extensive sampling of basidiomycete genomes demonstrates inadequacy of the white-rot/brown-rot paradigm for wood decay fungi.</title>
        <authorList>
            <person name="Riley R."/>
            <person name="Salamov A.A."/>
            <person name="Brown D.W."/>
            <person name="Nagy L.G."/>
            <person name="Floudas D."/>
            <person name="Held B.W."/>
            <person name="Levasseur A."/>
            <person name="Lombard V."/>
            <person name="Morin E."/>
            <person name="Otillar R."/>
            <person name="Lindquist E.A."/>
            <person name="Sun H."/>
            <person name="LaButti K.M."/>
            <person name="Schmutz J."/>
            <person name="Jabbour D."/>
            <person name="Luo H."/>
            <person name="Baker S.E."/>
            <person name="Pisabarro A.G."/>
            <person name="Walton J.D."/>
            <person name="Blanchette R.A."/>
            <person name="Henrissat B."/>
            <person name="Martin F."/>
            <person name="Cullen D."/>
            <person name="Hibbett D.S."/>
            <person name="Grigoriev I.V."/>
        </authorList>
    </citation>
    <scope>NUCLEOTIDE SEQUENCE [LARGE SCALE GENOMIC DNA]</scope>
    <source>
        <strain evidence="3">FD-172 SS1</strain>
    </source>
</reference>
<gene>
    <name evidence="2" type="ORF">BOTBODRAFT_186936</name>
</gene>
<proteinExistence type="predicted"/>
<keyword evidence="3" id="KW-1185">Reference proteome</keyword>
<feature type="compositionally biased region" description="Low complexity" evidence="1">
    <location>
        <begin position="192"/>
        <end position="206"/>
    </location>
</feature>
<evidence type="ECO:0000256" key="1">
    <source>
        <dbReference type="SAM" id="MobiDB-lite"/>
    </source>
</evidence>
<organism evidence="2 3">
    <name type="scientific">Botryobasidium botryosum (strain FD-172 SS1)</name>
    <dbReference type="NCBI Taxonomy" id="930990"/>
    <lineage>
        <taxon>Eukaryota</taxon>
        <taxon>Fungi</taxon>
        <taxon>Dikarya</taxon>
        <taxon>Basidiomycota</taxon>
        <taxon>Agaricomycotina</taxon>
        <taxon>Agaricomycetes</taxon>
        <taxon>Cantharellales</taxon>
        <taxon>Botryobasidiaceae</taxon>
        <taxon>Botryobasidium</taxon>
    </lineage>
</organism>
<sequence>MSGLPNIPRDKRIHLAASRRVEAHLLKLISPGLEEMWRKALPAKQCPRVQANHWSVQYTTLPMFAFLASTLLLAASAVAQLTITQPSSALWWVNGEQDTMAWSCTTNTQWPSFTVLVQNPTLQAIPLAIIAIQNNFDCSHLLTPQVTPGTGWVLQFANPINNTEVYATSQPFEVKAAGSAYPTNVTTNAPAAATGTSSGAHPSGTSGSSGSGSGSGSHSNGASSGAAISWMAAAGLVLGATAFAV</sequence>